<keyword evidence="6" id="KW-1185">Reference proteome</keyword>
<keyword evidence="3 5" id="KW-0378">Hydrolase</keyword>
<comment type="caution">
    <text evidence="5">The sequence shown here is derived from an EMBL/GenBank/DDBJ whole genome shotgun (WGS) entry which is preliminary data.</text>
</comment>
<dbReference type="PANTHER" id="PTHR46470">
    <property type="entry name" value="N-ACYLNEURAMINATE-9-PHOSPHATASE"/>
    <property type="match status" value="1"/>
</dbReference>
<evidence type="ECO:0000256" key="3">
    <source>
        <dbReference type="ARBA" id="ARBA00022801"/>
    </source>
</evidence>
<dbReference type="SFLD" id="SFLDG01129">
    <property type="entry name" value="C1.5:_HAD__Beta-PGM__Phosphata"/>
    <property type="match status" value="1"/>
</dbReference>
<evidence type="ECO:0000313" key="5">
    <source>
        <dbReference type="EMBL" id="MBP3950187.1"/>
    </source>
</evidence>
<dbReference type="GO" id="GO:0046872">
    <property type="term" value="F:metal ion binding"/>
    <property type="evidence" value="ECO:0007669"/>
    <property type="project" value="UniProtKB-KW"/>
</dbReference>
<dbReference type="InterPro" id="IPR023214">
    <property type="entry name" value="HAD_sf"/>
</dbReference>
<dbReference type="EMBL" id="JAGKSQ010000001">
    <property type="protein sequence ID" value="MBP3950187.1"/>
    <property type="molecule type" value="Genomic_DNA"/>
</dbReference>
<dbReference type="GO" id="GO:0044281">
    <property type="term" value="P:small molecule metabolic process"/>
    <property type="evidence" value="ECO:0007669"/>
    <property type="project" value="UniProtKB-ARBA"/>
</dbReference>
<dbReference type="InterPro" id="IPR036412">
    <property type="entry name" value="HAD-like_sf"/>
</dbReference>
<comment type="cofactor">
    <cofactor evidence="1">
        <name>Mg(2+)</name>
        <dbReference type="ChEBI" id="CHEBI:18420"/>
    </cofactor>
</comment>
<name>A0A941ANC9_9BACI</name>
<dbReference type="GO" id="GO:0016791">
    <property type="term" value="F:phosphatase activity"/>
    <property type="evidence" value="ECO:0007669"/>
    <property type="project" value="TreeGrafter"/>
</dbReference>
<reference evidence="5" key="1">
    <citation type="submission" date="2021-03" db="EMBL/GenBank/DDBJ databases">
        <title>Bacillus suaedae sp. nov., isolated from Suaeda aralocaspica.</title>
        <authorList>
            <person name="Lei R.F.R."/>
        </authorList>
    </citation>
    <scope>NUCLEOTIDE SEQUENCE</scope>
    <source>
        <strain evidence="5">YZJH907-2</strain>
    </source>
</reference>
<dbReference type="PANTHER" id="PTHR46470:SF2">
    <property type="entry name" value="GLYCERALDEHYDE 3-PHOSPHATE PHOSPHATASE"/>
    <property type="match status" value="1"/>
</dbReference>
<dbReference type="Gene3D" id="1.20.120.710">
    <property type="entry name" value="Haloacid dehalogenase hydrolase-like domain"/>
    <property type="match status" value="1"/>
</dbReference>
<dbReference type="PRINTS" id="PR00413">
    <property type="entry name" value="HADHALOGNASE"/>
</dbReference>
<dbReference type="NCBIfam" id="TIGR01549">
    <property type="entry name" value="HAD-SF-IA-v1"/>
    <property type="match status" value="1"/>
</dbReference>
<sequence length="240" mass="27733">MNTIIFDVDDTLYDQAASFHRTVRRLFDHPFTDEEIDRLFRSSRKHSEILFDKSEAGLISTYEWQTGRIIAACQEFNIPINAEKAATFNEVYVEEQKEIMLYTEVEELLDLLIKEGKQLAVLTNGEVNHQAMKIEKLGLDRWIRADHTFISGAIGHAKPKREPFLFIEEKLGLDRSQTVYIGDSFEKDIIGAKQVGWKAIWMNHRKRHVPDGAIFQPDNEVHSAIELLNLFKAPQSPKTF</sequence>
<dbReference type="Gene3D" id="3.40.50.1000">
    <property type="entry name" value="HAD superfamily/HAD-like"/>
    <property type="match status" value="1"/>
</dbReference>
<dbReference type="SFLD" id="SFLDS00003">
    <property type="entry name" value="Haloacid_Dehalogenase"/>
    <property type="match status" value="1"/>
</dbReference>
<evidence type="ECO:0000256" key="4">
    <source>
        <dbReference type="ARBA" id="ARBA00022842"/>
    </source>
</evidence>
<keyword evidence="4" id="KW-0460">Magnesium</keyword>
<evidence type="ECO:0000313" key="6">
    <source>
        <dbReference type="Proteomes" id="UP000678228"/>
    </source>
</evidence>
<dbReference type="Proteomes" id="UP000678228">
    <property type="component" value="Unassembled WGS sequence"/>
</dbReference>
<dbReference type="SUPFAM" id="SSF56784">
    <property type="entry name" value="HAD-like"/>
    <property type="match status" value="1"/>
</dbReference>
<proteinExistence type="predicted"/>
<dbReference type="AlphaFoldDB" id="A0A941ANC9"/>
<evidence type="ECO:0000256" key="2">
    <source>
        <dbReference type="ARBA" id="ARBA00022723"/>
    </source>
</evidence>
<organism evidence="5 6">
    <name type="scientific">Halalkalibacter suaedae</name>
    <dbReference type="NCBI Taxonomy" id="2822140"/>
    <lineage>
        <taxon>Bacteria</taxon>
        <taxon>Bacillati</taxon>
        <taxon>Bacillota</taxon>
        <taxon>Bacilli</taxon>
        <taxon>Bacillales</taxon>
        <taxon>Bacillaceae</taxon>
        <taxon>Halalkalibacter</taxon>
    </lineage>
</organism>
<dbReference type="RefSeq" id="WP_210595796.1">
    <property type="nucleotide sequence ID" value="NZ_JAGKSQ010000001.1"/>
</dbReference>
<gene>
    <name evidence="5" type="ORF">J7W16_03510</name>
</gene>
<dbReference type="InterPro" id="IPR006439">
    <property type="entry name" value="HAD-SF_hydro_IA"/>
</dbReference>
<keyword evidence="2" id="KW-0479">Metal-binding</keyword>
<accession>A0A941ANC9</accession>
<dbReference type="InterPro" id="IPR051400">
    <property type="entry name" value="HAD-like_hydrolase"/>
</dbReference>
<protein>
    <submittedName>
        <fullName evidence="5">HAD family hydrolase</fullName>
    </submittedName>
</protein>
<dbReference type="Pfam" id="PF00702">
    <property type="entry name" value="Hydrolase"/>
    <property type="match status" value="1"/>
</dbReference>
<evidence type="ECO:0000256" key="1">
    <source>
        <dbReference type="ARBA" id="ARBA00001946"/>
    </source>
</evidence>